<sequence>METPGRLTRRSAAAPRPFPATPARRPALTPMQIELMQNLKCRLAPPANGADNGGGPSKENCNPKVSPTLEKLRNTPAVVRTKREVLLKKHSVARERTDSLCVGGGVSIWPEMDAMRLTRYEALQLAVGSVSLALVTYKLFFWLHGQALASLQHYLSVVRGFHEQHEISTIDDADFSTSVLAWHEDYRKLLREISTRFHVSLLDSETNYKLCAMLYVVGIATLLFYLTDSMVAKSKLTPRRIKKWVCLLAVMSVYTCLCLRLLMLAQQLELAIENNVHQLNEEMVELVSRPLRLDAYRDVLSYWRTRAFRRSALYVVGVVPVKDVAYYLQYYSLPVITALLTPPLQLLLALKQQYYDVPS</sequence>
<feature type="region of interest" description="Disordered" evidence="1">
    <location>
        <begin position="44"/>
        <end position="68"/>
    </location>
</feature>
<dbReference type="Proteomes" id="UP000695022">
    <property type="component" value="Unplaced"/>
</dbReference>
<keyword evidence="2" id="KW-1133">Transmembrane helix</keyword>
<feature type="region of interest" description="Disordered" evidence="1">
    <location>
        <begin position="1"/>
        <end position="26"/>
    </location>
</feature>
<feature type="compositionally biased region" description="Low complexity" evidence="1">
    <location>
        <begin position="10"/>
        <end position="26"/>
    </location>
</feature>
<evidence type="ECO:0000256" key="2">
    <source>
        <dbReference type="SAM" id="Phobius"/>
    </source>
</evidence>
<dbReference type="RefSeq" id="XP_014675808.1">
    <property type="nucleotide sequence ID" value="XM_014820322.1"/>
</dbReference>
<reference evidence="4" key="1">
    <citation type="submission" date="2025-08" db="UniProtKB">
        <authorList>
            <consortium name="RefSeq"/>
        </authorList>
    </citation>
    <scope>IDENTIFICATION</scope>
</reference>
<name>A0ABM1EUD7_PRICU</name>
<protein>
    <submittedName>
        <fullName evidence="4">Uncharacterized protein LOC106815811</fullName>
    </submittedName>
</protein>
<evidence type="ECO:0000313" key="4">
    <source>
        <dbReference type="RefSeq" id="XP_014675808.1"/>
    </source>
</evidence>
<proteinExistence type="predicted"/>
<feature type="transmembrane region" description="Helical" evidence="2">
    <location>
        <begin position="330"/>
        <end position="350"/>
    </location>
</feature>
<accession>A0ABM1EUD7</accession>
<evidence type="ECO:0000313" key="3">
    <source>
        <dbReference type="Proteomes" id="UP000695022"/>
    </source>
</evidence>
<evidence type="ECO:0000256" key="1">
    <source>
        <dbReference type="SAM" id="MobiDB-lite"/>
    </source>
</evidence>
<keyword evidence="2" id="KW-0472">Membrane</keyword>
<keyword evidence="2" id="KW-0812">Transmembrane</keyword>
<gene>
    <name evidence="4" type="primary">LOC106815811</name>
</gene>
<feature type="transmembrane region" description="Helical" evidence="2">
    <location>
        <begin position="212"/>
        <end position="232"/>
    </location>
</feature>
<organism evidence="3 4">
    <name type="scientific">Priapulus caudatus</name>
    <name type="common">Priapulid worm</name>
    <dbReference type="NCBI Taxonomy" id="37621"/>
    <lineage>
        <taxon>Eukaryota</taxon>
        <taxon>Metazoa</taxon>
        <taxon>Ecdysozoa</taxon>
        <taxon>Scalidophora</taxon>
        <taxon>Priapulida</taxon>
        <taxon>Priapulimorpha</taxon>
        <taxon>Priapulimorphida</taxon>
        <taxon>Priapulidae</taxon>
        <taxon>Priapulus</taxon>
    </lineage>
</organism>
<feature type="transmembrane region" description="Helical" evidence="2">
    <location>
        <begin position="244"/>
        <end position="265"/>
    </location>
</feature>
<dbReference type="GeneID" id="106815811"/>
<feature type="transmembrane region" description="Helical" evidence="2">
    <location>
        <begin position="122"/>
        <end position="143"/>
    </location>
</feature>
<keyword evidence="3" id="KW-1185">Reference proteome</keyword>